<dbReference type="AlphaFoldDB" id="A0A8J4YWS1"/>
<gene>
    <name evidence="2" type="ORF">GWK47_029100</name>
</gene>
<protein>
    <submittedName>
        <fullName evidence="2">Uncharacterized protein</fullName>
    </submittedName>
</protein>
<keyword evidence="3" id="KW-1185">Reference proteome</keyword>
<feature type="compositionally biased region" description="Polar residues" evidence="1">
    <location>
        <begin position="13"/>
        <end position="28"/>
    </location>
</feature>
<name>A0A8J4YWS1_CHIOP</name>
<dbReference type="EMBL" id="JACEEZ010000595">
    <property type="protein sequence ID" value="KAG0730041.1"/>
    <property type="molecule type" value="Genomic_DNA"/>
</dbReference>
<evidence type="ECO:0000313" key="3">
    <source>
        <dbReference type="Proteomes" id="UP000770661"/>
    </source>
</evidence>
<dbReference type="Proteomes" id="UP000770661">
    <property type="component" value="Unassembled WGS sequence"/>
</dbReference>
<sequence length="124" mass="13206">MAIDPIPKGPKAENTSRAQDPDTTTGWSHPTPLVWSPPLWDAPSPTLSGPPTSNDCAISPGAAALPQSDASAPLHGPRDCDTVFEPPQGTRGAGHDSQILLNWDAQNNDDREKREPTDRSGHLQ</sequence>
<accession>A0A8J4YWS1</accession>
<feature type="region of interest" description="Disordered" evidence="1">
    <location>
        <begin position="1"/>
        <end position="124"/>
    </location>
</feature>
<comment type="caution">
    <text evidence="2">The sequence shown here is derived from an EMBL/GenBank/DDBJ whole genome shotgun (WGS) entry which is preliminary data.</text>
</comment>
<organism evidence="2 3">
    <name type="scientific">Chionoecetes opilio</name>
    <name type="common">Atlantic snow crab</name>
    <name type="synonym">Cancer opilio</name>
    <dbReference type="NCBI Taxonomy" id="41210"/>
    <lineage>
        <taxon>Eukaryota</taxon>
        <taxon>Metazoa</taxon>
        <taxon>Ecdysozoa</taxon>
        <taxon>Arthropoda</taxon>
        <taxon>Crustacea</taxon>
        <taxon>Multicrustacea</taxon>
        <taxon>Malacostraca</taxon>
        <taxon>Eumalacostraca</taxon>
        <taxon>Eucarida</taxon>
        <taxon>Decapoda</taxon>
        <taxon>Pleocyemata</taxon>
        <taxon>Brachyura</taxon>
        <taxon>Eubrachyura</taxon>
        <taxon>Majoidea</taxon>
        <taxon>Majidae</taxon>
        <taxon>Chionoecetes</taxon>
    </lineage>
</organism>
<evidence type="ECO:0000256" key="1">
    <source>
        <dbReference type="SAM" id="MobiDB-lite"/>
    </source>
</evidence>
<feature type="compositionally biased region" description="Basic and acidic residues" evidence="1">
    <location>
        <begin position="108"/>
        <end position="124"/>
    </location>
</feature>
<reference evidence="2" key="1">
    <citation type="submission" date="2020-07" db="EMBL/GenBank/DDBJ databases">
        <title>The High-quality genome of the commercially important snow crab, Chionoecetes opilio.</title>
        <authorList>
            <person name="Jeong J.-H."/>
            <person name="Ryu S."/>
        </authorList>
    </citation>
    <scope>NUCLEOTIDE SEQUENCE</scope>
    <source>
        <strain evidence="2">MADBK_172401_WGS</strain>
        <tissue evidence="2">Digestive gland</tissue>
    </source>
</reference>
<feature type="compositionally biased region" description="Polar residues" evidence="1">
    <location>
        <begin position="45"/>
        <end position="56"/>
    </location>
</feature>
<evidence type="ECO:0000313" key="2">
    <source>
        <dbReference type="EMBL" id="KAG0730041.1"/>
    </source>
</evidence>
<proteinExistence type="predicted"/>